<dbReference type="Proteomes" id="UP000232491">
    <property type="component" value="Chromosome"/>
</dbReference>
<proteinExistence type="predicted"/>
<sequence>MNVTEAKRRMLGEARKAARLYANLVGTITRIACDDGMTLDIQWKASNFAHLCGLEYYADDNRTRRLPARRLYTDLLSGHGISVKRVAPTGDARWLARKTDVIASAFALNDASMVVESGNSRIRLYMGNTVWCIGLGRSGEDGPYYPQSLRKGNAAKEKMPGTQIHHVVSIKYLNATQCHPSIQG</sequence>
<accession>A0A2K9BTW6</accession>
<dbReference type="AlphaFoldDB" id="A0A2K9BTW6"/>
<evidence type="ECO:0000313" key="2">
    <source>
        <dbReference type="EMBL" id="AUE03536.1"/>
    </source>
</evidence>
<evidence type="ECO:0000259" key="1">
    <source>
        <dbReference type="Pfam" id="PF18813"/>
    </source>
</evidence>
<gene>
    <name evidence="2" type="ORF">BB215W447A_1527</name>
</gene>
<protein>
    <recommendedName>
        <fullName evidence="1">Phage-Barnase-EndoU-ColicinE5/D-RelE like nuclease 4 domain-containing protein</fullName>
    </recommendedName>
</protein>
<organism evidence="2 3">
    <name type="scientific">Bifidobacterium breve</name>
    <dbReference type="NCBI Taxonomy" id="1685"/>
    <lineage>
        <taxon>Bacteria</taxon>
        <taxon>Bacillati</taxon>
        <taxon>Actinomycetota</taxon>
        <taxon>Actinomycetes</taxon>
        <taxon>Bifidobacteriales</taxon>
        <taxon>Bifidobacteriaceae</taxon>
        <taxon>Bifidobacterium</taxon>
    </lineage>
</organism>
<name>A0A2K9BTW6_BIFBR</name>
<reference evidence="2 3" key="1">
    <citation type="submission" date="2017-05" db="EMBL/GenBank/DDBJ databases">
        <title>Comparative genomics and methylome analysis of the gut commensal Bifidobacterium breve.</title>
        <authorList>
            <person name="Bottacini F."/>
            <person name="Morrissey R."/>
            <person name="Roberts R.J."/>
            <person name="James K."/>
            <person name="van Breen J."/>
            <person name="Egan M."/>
            <person name="Lambert J."/>
            <person name="van Limpt K."/>
            <person name="Stanton C."/>
            <person name="Knol J."/>
            <person name="O' Connell Motherway M."/>
            <person name="van Sinderen D."/>
        </authorList>
    </citation>
    <scope>NUCLEOTIDE SEQUENCE [LARGE SCALE GENOMIC DNA]</scope>
    <source>
        <strain evidence="2 3">215W447a</strain>
    </source>
</reference>
<dbReference type="EMBL" id="CP021558">
    <property type="protein sequence ID" value="AUE03536.1"/>
    <property type="molecule type" value="Genomic_DNA"/>
</dbReference>
<dbReference type="InterPro" id="IPR041420">
    <property type="entry name" value="PBECR4"/>
</dbReference>
<feature type="domain" description="Phage-Barnase-EndoU-ColicinE5/D-RelE like nuclease 4" evidence="1">
    <location>
        <begin position="16"/>
        <end position="117"/>
    </location>
</feature>
<dbReference type="RefSeq" id="WP_106641603.1">
    <property type="nucleotide sequence ID" value="NZ_CP021558.1"/>
</dbReference>
<dbReference type="Pfam" id="PF18813">
    <property type="entry name" value="PBECR4"/>
    <property type="match status" value="1"/>
</dbReference>
<evidence type="ECO:0000313" key="3">
    <source>
        <dbReference type="Proteomes" id="UP000232491"/>
    </source>
</evidence>